<dbReference type="Pfam" id="PF00581">
    <property type="entry name" value="Rhodanese"/>
    <property type="match status" value="1"/>
</dbReference>
<dbReference type="PANTHER" id="PTHR43031">
    <property type="entry name" value="FAD-DEPENDENT OXIDOREDUCTASE"/>
    <property type="match status" value="1"/>
</dbReference>
<dbReference type="Gene3D" id="3.40.250.10">
    <property type="entry name" value="Rhodanese-like domain"/>
    <property type="match status" value="1"/>
</dbReference>
<dbReference type="OrthoDB" id="9800872at2"/>
<dbReference type="PANTHER" id="PTHR43031:SF1">
    <property type="entry name" value="PYRIDINE NUCLEOTIDE-DISULPHIDE OXIDOREDUCTASE"/>
    <property type="match status" value="1"/>
</dbReference>
<keyword evidence="1" id="KW-0732">Signal</keyword>
<dbReference type="CDD" id="cd00158">
    <property type="entry name" value="RHOD"/>
    <property type="match status" value="1"/>
</dbReference>
<dbReference type="AlphaFoldDB" id="A0A5C5V109"/>
<feature type="domain" description="Rhodanese" evidence="2">
    <location>
        <begin position="37"/>
        <end position="129"/>
    </location>
</feature>
<organism evidence="3 4">
    <name type="scientific">Blastopirellula retiformator</name>
    <dbReference type="NCBI Taxonomy" id="2527970"/>
    <lineage>
        <taxon>Bacteria</taxon>
        <taxon>Pseudomonadati</taxon>
        <taxon>Planctomycetota</taxon>
        <taxon>Planctomycetia</taxon>
        <taxon>Pirellulales</taxon>
        <taxon>Pirellulaceae</taxon>
        <taxon>Blastopirellula</taxon>
    </lineage>
</organism>
<evidence type="ECO:0000313" key="3">
    <source>
        <dbReference type="EMBL" id="TWT31709.1"/>
    </source>
</evidence>
<dbReference type="InterPro" id="IPR036873">
    <property type="entry name" value="Rhodanese-like_dom_sf"/>
</dbReference>
<comment type="caution">
    <text evidence="3">The sequence shown here is derived from an EMBL/GenBank/DDBJ whole genome shotgun (WGS) entry which is preliminary data.</text>
</comment>
<feature type="signal peptide" evidence="1">
    <location>
        <begin position="1"/>
        <end position="21"/>
    </location>
</feature>
<sequence length="131" mass="14149" precursor="true">MRTMLHLPALLVLLLAASANGAEPTTPSLAEVQKSLQEEKGILLDVRELREWEAGHLQAAQSLPLSELKGAEAEAKLKSLPKDKLIYTHCAVGYRAGVAAKLLAEQGYKVQPLKTSYQSLVEAGFAEAVKE</sequence>
<protein>
    <recommendedName>
        <fullName evidence="2">Rhodanese domain-containing protein</fullName>
    </recommendedName>
</protein>
<dbReference type="Proteomes" id="UP000318878">
    <property type="component" value="Unassembled WGS sequence"/>
</dbReference>
<dbReference type="InterPro" id="IPR001763">
    <property type="entry name" value="Rhodanese-like_dom"/>
</dbReference>
<dbReference type="SUPFAM" id="SSF52821">
    <property type="entry name" value="Rhodanese/Cell cycle control phosphatase"/>
    <property type="match status" value="1"/>
</dbReference>
<gene>
    <name evidence="3" type="ORF">Enr8_36330</name>
</gene>
<dbReference type="PROSITE" id="PS50206">
    <property type="entry name" value="RHODANESE_3"/>
    <property type="match status" value="1"/>
</dbReference>
<dbReference type="EMBL" id="SJPF01000004">
    <property type="protein sequence ID" value="TWT31709.1"/>
    <property type="molecule type" value="Genomic_DNA"/>
</dbReference>
<accession>A0A5C5V109</accession>
<dbReference type="SMART" id="SM00450">
    <property type="entry name" value="RHOD"/>
    <property type="match status" value="1"/>
</dbReference>
<name>A0A5C5V109_9BACT</name>
<proteinExistence type="predicted"/>
<keyword evidence="4" id="KW-1185">Reference proteome</keyword>
<evidence type="ECO:0000259" key="2">
    <source>
        <dbReference type="PROSITE" id="PS50206"/>
    </source>
</evidence>
<reference evidence="3 4" key="1">
    <citation type="submission" date="2019-02" db="EMBL/GenBank/DDBJ databases">
        <title>Deep-cultivation of Planctomycetes and their phenomic and genomic characterization uncovers novel biology.</title>
        <authorList>
            <person name="Wiegand S."/>
            <person name="Jogler M."/>
            <person name="Boedeker C."/>
            <person name="Pinto D."/>
            <person name="Vollmers J."/>
            <person name="Rivas-Marin E."/>
            <person name="Kohn T."/>
            <person name="Peeters S.H."/>
            <person name="Heuer A."/>
            <person name="Rast P."/>
            <person name="Oberbeckmann S."/>
            <person name="Bunk B."/>
            <person name="Jeske O."/>
            <person name="Meyerdierks A."/>
            <person name="Storesund J.E."/>
            <person name="Kallscheuer N."/>
            <person name="Luecker S."/>
            <person name="Lage O.M."/>
            <person name="Pohl T."/>
            <person name="Merkel B.J."/>
            <person name="Hornburger P."/>
            <person name="Mueller R.-W."/>
            <person name="Bruemmer F."/>
            <person name="Labrenz M."/>
            <person name="Spormann A.M."/>
            <person name="Op Den Camp H."/>
            <person name="Overmann J."/>
            <person name="Amann R."/>
            <person name="Jetten M.S.M."/>
            <person name="Mascher T."/>
            <person name="Medema M.H."/>
            <person name="Devos D.P."/>
            <person name="Kaster A.-K."/>
            <person name="Ovreas L."/>
            <person name="Rohde M."/>
            <person name="Galperin M.Y."/>
            <person name="Jogler C."/>
        </authorList>
    </citation>
    <scope>NUCLEOTIDE SEQUENCE [LARGE SCALE GENOMIC DNA]</scope>
    <source>
        <strain evidence="3 4">Enr8</strain>
    </source>
</reference>
<dbReference type="InterPro" id="IPR050229">
    <property type="entry name" value="GlpE_sulfurtransferase"/>
</dbReference>
<evidence type="ECO:0000256" key="1">
    <source>
        <dbReference type="SAM" id="SignalP"/>
    </source>
</evidence>
<evidence type="ECO:0000313" key="4">
    <source>
        <dbReference type="Proteomes" id="UP000318878"/>
    </source>
</evidence>
<feature type="chain" id="PRO_5022755664" description="Rhodanese domain-containing protein" evidence="1">
    <location>
        <begin position="22"/>
        <end position="131"/>
    </location>
</feature>